<organism evidence="5">
    <name type="scientific">Melampsora larici-populina (strain 98AG31 / pathotype 3-4-7)</name>
    <name type="common">Poplar leaf rust fungus</name>
    <dbReference type="NCBI Taxonomy" id="747676"/>
    <lineage>
        <taxon>Eukaryota</taxon>
        <taxon>Fungi</taxon>
        <taxon>Dikarya</taxon>
        <taxon>Basidiomycota</taxon>
        <taxon>Pucciniomycotina</taxon>
        <taxon>Pucciniomycetes</taxon>
        <taxon>Pucciniales</taxon>
        <taxon>Melampsoraceae</taxon>
        <taxon>Melampsora</taxon>
    </lineage>
</organism>
<feature type="domain" description="DUF7330" evidence="3">
    <location>
        <begin position="329"/>
        <end position="432"/>
    </location>
</feature>
<dbReference type="Pfam" id="PF24016">
    <property type="entry name" value="DUF7330"/>
    <property type="match status" value="1"/>
</dbReference>
<dbReference type="GeneID" id="18926027"/>
<protein>
    <recommendedName>
        <fullName evidence="3">DUF7330 domain-containing protein</fullName>
    </recommendedName>
</protein>
<feature type="region of interest" description="Disordered" evidence="1">
    <location>
        <begin position="345"/>
        <end position="376"/>
    </location>
</feature>
<dbReference type="InParanoid" id="F4RXT2"/>
<evidence type="ECO:0000259" key="3">
    <source>
        <dbReference type="Pfam" id="PF24016"/>
    </source>
</evidence>
<feature type="region of interest" description="Disordered" evidence="1">
    <location>
        <begin position="1"/>
        <end position="62"/>
    </location>
</feature>
<dbReference type="RefSeq" id="XP_007413896.1">
    <property type="nucleotide sequence ID" value="XM_007413834.1"/>
</dbReference>
<dbReference type="AlphaFoldDB" id="F4RXT2"/>
<feature type="compositionally biased region" description="Polar residues" evidence="1">
    <location>
        <begin position="365"/>
        <end position="376"/>
    </location>
</feature>
<dbReference type="Proteomes" id="UP000001072">
    <property type="component" value="Unassembled WGS sequence"/>
</dbReference>
<dbReference type="KEGG" id="mlr:MELLADRAFT_117484"/>
<feature type="transmembrane region" description="Helical" evidence="2">
    <location>
        <begin position="97"/>
        <end position="117"/>
    </location>
</feature>
<dbReference type="VEuPathDB" id="FungiDB:MELLADRAFT_117484"/>
<proteinExistence type="predicted"/>
<feature type="compositionally biased region" description="Basic and acidic residues" evidence="1">
    <location>
        <begin position="1"/>
        <end position="10"/>
    </location>
</feature>
<evidence type="ECO:0000256" key="2">
    <source>
        <dbReference type="SAM" id="Phobius"/>
    </source>
</evidence>
<evidence type="ECO:0000313" key="4">
    <source>
        <dbReference type="EMBL" id="EGG02783.1"/>
    </source>
</evidence>
<dbReference type="HOGENOM" id="CLU_502607_0_0_1"/>
<evidence type="ECO:0000256" key="1">
    <source>
        <dbReference type="SAM" id="MobiDB-lite"/>
    </source>
</evidence>
<keyword evidence="2" id="KW-0472">Membrane</keyword>
<gene>
    <name evidence="4" type="ORF">MELLADRAFT_117484</name>
</gene>
<keyword evidence="5" id="KW-1185">Reference proteome</keyword>
<dbReference type="InterPro" id="IPR055754">
    <property type="entry name" value="DUF7330"/>
</dbReference>
<sequence length="500" mass="55144">MSQPNDDIKKQNTPNETEPLLPQPGPSQSQSQAQPVQDRPKTVRHHRRTLSGRSVRSGHFQFGPSYHPNIYPAVNDPFTRQSKRAADARARSRFFKALLLGVGLWIVIGLVLGWTSWQESGWGDGNNRLNYGAKPEIPKQEGNVVQCASFEKETNLGNKIKSKSEFMISLKEDSHFFIHSKGSFAKGRISIGISDSNESKKVKVEVLALYNDEALIDLMNVCEVIGHEGDHHKAGLAIYTPSPEVGPYPESDLEFRLNIVLPRSLKSLYTFEIRGDLFTIKTDDLSSIDITRLDLGTTVGSITLSNILSHIVRIRTKNGDVEGSFNVSKTLSLATTNGAINAEIGLFPPSEEDSELPQLPPNPPSKASSPDNYTSVHATTTNGAVILKYTHHPVDQTLYSFVSSTNGKAEVQHPPAFEGQFEAETVWGSATVEGPHSKKDPKEGGHRIRKKIVRSDRDELGYRHISGSVWWDEGDGEEDKKGKGESLVKTTLGSAKIVFK</sequence>
<name>F4RXT2_MELLP</name>
<dbReference type="eggNOG" id="ENOG502R2H8">
    <property type="taxonomic scope" value="Eukaryota"/>
</dbReference>
<dbReference type="EMBL" id="GL883128">
    <property type="protein sequence ID" value="EGG02783.1"/>
    <property type="molecule type" value="Genomic_DNA"/>
</dbReference>
<dbReference type="OrthoDB" id="5570013at2759"/>
<dbReference type="STRING" id="747676.F4RXT2"/>
<reference evidence="5" key="1">
    <citation type="journal article" date="2011" name="Proc. Natl. Acad. Sci. U.S.A.">
        <title>Obligate biotrophy features unraveled by the genomic analysis of rust fungi.</title>
        <authorList>
            <person name="Duplessis S."/>
            <person name="Cuomo C.A."/>
            <person name="Lin Y.-C."/>
            <person name="Aerts A."/>
            <person name="Tisserant E."/>
            <person name="Veneault-Fourrey C."/>
            <person name="Joly D.L."/>
            <person name="Hacquard S."/>
            <person name="Amselem J."/>
            <person name="Cantarel B.L."/>
            <person name="Chiu R."/>
            <person name="Coutinho P.M."/>
            <person name="Feau N."/>
            <person name="Field M."/>
            <person name="Frey P."/>
            <person name="Gelhaye E."/>
            <person name="Goldberg J."/>
            <person name="Grabherr M.G."/>
            <person name="Kodira C.D."/>
            <person name="Kohler A."/>
            <person name="Kuees U."/>
            <person name="Lindquist E.A."/>
            <person name="Lucas S.M."/>
            <person name="Mago R."/>
            <person name="Mauceli E."/>
            <person name="Morin E."/>
            <person name="Murat C."/>
            <person name="Pangilinan J.L."/>
            <person name="Park R."/>
            <person name="Pearson M."/>
            <person name="Quesneville H."/>
            <person name="Rouhier N."/>
            <person name="Sakthikumar S."/>
            <person name="Salamov A.A."/>
            <person name="Schmutz J."/>
            <person name="Selles B."/>
            <person name="Shapiro H."/>
            <person name="Tanguay P."/>
            <person name="Tuskan G.A."/>
            <person name="Henrissat B."/>
            <person name="Van de Peer Y."/>
            <person name="Rouze P."/>
            <person name="Ellis J.G."/>
            <person name="Dodds P.N."/>
            <person name="Schein J.E."/>
            <person name="Zhong S."/>
            <person name="Hamelin R.C."/>
            <person name="Grigoriev I.V."/>
            <person name="Szabo L.J."/>
            <person name="Martin F."/>
        </authorList>
    </citation>
    <scope>NUCLEOTIDE SEQUENCE [LARGE SCALE GENOMIC DNA]</scope>
    <source>
        <strain evidence="5">98AG31 / pathotype 3-4-7</strain>
    </source>
</reference>
<evidence type="ECO:0000313" key="5">
    <source>
        <dbReference type="Proteomes" id="UP000001072"/>
    </source>
</evidence>
<keyword evidence="2" id="KW-1133">Transmembrane helix</keyword>
<feature type="compositionally biased region" description="Low complexity" evidence="1">
    <location>
        <begin position="26"/>
        <end position="35"/>
    </location>
</feature>
<keyword evidence="2" id="KW-0812">Transmembrane</keyword>
<accession>F4RXT2</accession>